<dbReference type="EMBL" id="FNHI01000013">
    <property type="protein sequence ID" value="SDM76626.1"/>
    <property type="molecule type" value="Genomic_DNA"/>
</dbReference>
<dbReference type="OrthoDB" id="4143560at2"/>
<evidence type="ECO:0000313" key="3">
    <source>
        <dbReference type="Proteomes" id="UP000199063"/>
    </source>
</evidence>
<sequence>MSTDEQATRASGSVPHAYGNALAWRWSREMPTALRRGFLTLLYALRAMANANGELRFPDKPIRIQDIARAAGADEKDARRYVNAGIAAGVIAVKGEQRRGKPTLYVLMVVPDPDWGAAEASLKGSRRTPGRAPAPWRKDSESSGDRDPNQFGGPRPELEAPEPEEVRGTAPRMGSGDRAPNGSGDRAPNNPGTTHEPSHDGAGVVFKPQVVGAAEPQKIDFTQEQDHHAEQPRDFIRCARCHERMVPRGNRTTHAHCTPKPERTAS</sequence>
<proteinExistence type="predicted"/>
<evidence type="ECO:0008006" key="4">
    <source>
        <dbReference type="Google" id="ProtNLM"/>
    </source>
</evidence>
<protein>
    <recommendedName>
        <fullName evidence="4">Helix-turn-helix domain-containing protein</fullName>
    </recommendedName>
</protein>
<gene>
    <name evidence="2" type="ORF">SAMN05444921_11324</name>
</gene>
<dbReference type="STRING" id="1196353.SAMN05444921_11324"/>
<keyword evidence="3" id="KW-1185">Reference proteome</keyword>
<dbReference type="RefSeq" id="WP_093656579.1">
    <property type="nucleotide sequence ID" value="NZ_FNHI01000013.1"/>
</dbReference>
<feature type="region of interest" description="Disordered" evidence="1">
    <location>
        <begin position="120"/>
        <end position="232"/>
    </location>
</feature>
<dbReference type="GeneID" id="40831210"/>
<evidence type="ECO:0000313" key="2">
    <source>
        <dbReference type="EMBL" id="SDM76626.1"/>
    </source>
</evidence>
<dbReference type="Proteomes" id="UP000199063">
    <property type="component" value="Unassembled WGS sequence"/>
</dbReference>
<dbReference type="AlphaFoldDB" id="A0A1G9VXF9"/>
<feature type="compositionally biased region" description="Basic and acidic residues" evidence="1">
    <location>
        <begin position="136"/>
        <end position="148"/>
    </location>
</feature>
<organism evidence="2 3">
    <name type="scientific">Streptomyces wuyuanensis</name>
    <dbReference type="NCBI Taxonomy" id="1196353"/>
    <lineage>
        <taxon>Bacteria</taxon>
        <taxon>Bacillati</taxon>
        <taxon>Actinomycetota</taxon>
        <taxon>Actinomycetes</taxon>
        <taxon>Kitasatosporales</taxon>
        <taxon>Streptomycetaceae</taxon>
        <taxon>Streptomyces</taxon>
    </lineage>
</organism>
<reference evidence="3" key="1">
    <citation type="submission" date="2016-10" db="EMBL/GenBank/DDBJ databases">
        <authorList>
            <person name="Varghese N."/>
            <person name="Submissions S."/>
        </authorList>
    </citation>
    <scope>NUCLEOTIDE SEQUENCE [LARGE SCALE GENOMIC DNA]</scope>
    <source>
        <strain evidence="3">CGMCC 4.7042</strain>
    </source>
</reference>
<accession>A0A1G9VXF9</accession>
<evidence type="ECO:0000256" key="1">
    <source>
        <dbReference type="SAM" id="MobiDB-lite"/>
    </source>
</evidence>
<name>A0A1G9VXF9_9ACTN</name>